<reference evidence="1 2" key="1">
    <citation type="submission" date="2013-03" db="EMBL/GenBank/DDBJ databases">
        <title>The Genome Sequence of Atopobium minutum 10063974.</title>
        <authorList>
            <consortium name="The Broad Institute Genome Sequencing Platform"/>
            <person name="Earl A."/>
            <person name="Ward D."/>
            <person name="Feldgarden M."/>
            <person name="Gevers D."/>
            <person name="Lambert T."/>
            <person name="Marvaud J.-C."/>
            <person name="Courvalin P."/>
            <person name="Walker B."/>
            <person name="Young S.K."/>
            <person name="Zeng Q."/>
            <person name="Gargeya S."/>
            <person name="Fitzgerald M."/>
            <person name="Haas B."/>
            <person name="Abouelleil A."/>
            <person name="Alvarado L."/>
            <person name="Arachchi H.M."/>
            <person name="Berlin A.M."/>
            <person name="Chapman S.B."/>
            <person name="Dewar J."/>
            <person name="Goldberg J."/>
            <person name="Griggs A."/>
            <person name="Gujja S."/>
            <person name="Hansen M."/>
            <person name="Howarth C."/>
            <person name="Imamovic A."/>
            <person name="Larimer J."/>
            <person name="McCowan C."/>
            <person name="Murphy C."/>
            <person name="Neiman D."/>
            <person name="Pearson M."/>
            <person name="Priest M."/>
            <person name="Roberts A."/>
            <person name="Saif S."/>
            <person name="Shea T."/>
            <person name="Sisk P."/>
            <person name="Sykes S."/>
            <person name="Wortman J."/>
            <person name="Nusbaum C."/>
            <person name="Birren B."/>
        </authorList>
    </citation>
    <scope>NUCLEOTIDE SEQUENCE [LARGE SCALE GENOMIC DNA]</scope>
    <source>
        <strain evidence="1 2">10063974</strain>
    </source>
</reference>
<dbReference type="PATRIC" id="fig|997872.3.peg.198"/>
<dbReference type="HOGENOM" id="CLU_1559807_0_0_11"/>
<dbReference type="EMBL" id="AGXC01000001">
    <property type="protein sequence ID" value="EMZ42638.1"/>
    <property type="molecule type" value="Genomic_DNA"/>
</dbReference>
<keyword evidence="2" id="KW-1185">Reference proteome</keyword>
<gene>
    <name evidence="1" type="ORF">HMPREF1091_00196</name>
</gene>
<comment type="caution">
    <text evidence="1">The sequence shown here is derived from an EMBL/GenBank/DDBJ whole genome shotgun (WGS) entry which is preliminary data.</text>
</comment>
<proteinExistence type="predicted"/>
<evidence type="ECO:0000313" key="2">
    <source>
        <dbReference type="Proteomes" id="UP000012651"/>
    </source>
</evidence>
<sequence>MAKERELMGIYELQHYLGFYTADTLGDMLRVTETTKAEMKTDNNEYSPKYLDRKNQPKYITGRTTTIEFELDAVLPGDVQAAIAKHEDDINVPCMYMRTLDRDIATGVKCAADKLIAKRATATMTPSPISGEAGDPAKLSCTVSLNGDWEYGTYDPKTKKFTATVAPGIGG</sequence>
<name>N2BVL9_9ACTN</name>
<protein>
    <submittedName>
        <fullName evidence="1">Uncharacterized protein</fullName>
    </submittedName>
</protein>
<accession>N2BVL9</accession>
<dbReference type="Proteomes" id="UP000012651">
    <property type="component" value="Unassembled WGS sequence"/>
</dbReference>
<organism evidence="1 2">
    <name type="scientific">Atopobium minutum 10063974</name>
    <dbReference type="NCBI Taxonomy" id="997872"/>
    <lineage>
        <taxon>Bacteria</taxon>
        <taxon>Bacillati</taxon>
        <taxon>Actinomycetota</taxon>
        <taxon>Coriobacteriia</taxon>
        <taxon>Coriobacteriales</taxon>
        <taxon>Atopobiaceae</taxon>
        <taxon>Atopobium</taxon>
    </lineage>
</organism>
<evidence type="ECO:0000313" key="1">
    <source>
        <dbReference type="EMBL" id="EMZ42638.1"/>
    </source>
</evidence>
<dbReference type="RefSeq" id="WP_002562971.1">
    <property type="nucleotide sequence ID" value="NZ_KB822533.1"/>
</dbReference>
<dbReference type="AlphaFoldDB" id="N2BVL9"/>
<dbReference type="OrthoDB" id="3194777at2"/>